<protein>
    <submittedName>
        <fullName evidence="1">Uncharacterized protein</fullName>
    </submittedName>
</protein>
<evidence type="ECO:0000313" key="1">
    <source>
        <dbReference type="EMBL" id="GBP94315.1"/>
    </source>
</evidence>
<reference evidence="1 2" key="1">
    <citation type="journal article" date="2019" name="Commun. Biol.">
        <title>The bagworm genome reveals a unique fibroin gene that provides high tensile strength.</title>
        <authorList>
            <person name="Kono N."/>
            <person name="Nakamura H."/>
            <person name="Ohtoshi R."/>
            <person name="Tomita M."/>
            <person name="Numata K."/>
            <person name="Arakawa K."/>
        </authorList>
    </citation>
    <scope>NUCLEOTIDE SEQUENCE [LARGE SCALE GENOMIC DNA]</scope>
</reference>
<proteinExistence type="predicted"/>
<evidence type="ECO:0000313" key="2">
    <source>
        <dbReference type="Proteomes" id="UP000299102"/>
    </source>
</evidence>
<name>A0A4C2A5Q0_EUMVA</name>
<organism evidence="1 2">
    <name type="scientific">Eumeta variegata</name>
    <name type="common">Bagworm moth</name>
    <name type="synonym">Eumeta japonica</name>
    <dbReference type="NCBI Taxonomy" id="151549"/>
    <lineage>
        <taxon>Eukaryota</taxon>
        <taxon>Metazoa</taxon>
        <taxon>Ecdysozoa</taxon>
        <taxon>Arthropoda</taxon>
        <taxon>Hexapoda</taxon>
        <taxon>Insecta</taxon>
        <taxon>Pterygota</taxon>
        <taxon>Neoptera</taxon>
        <taxon>Endopterygota</taxon>
        <taxon>Lepidoptera</taxon>
        <taxon>Glossata</taxon>
        <taxon>Ditrysia</taxon>
        <taxon>Tineoidea</taxon>
        <taxon>Psychidae</taxon>
        <taxon>Oiketicinae</taxon>
        <taxon>Eumeta</taxon>
    </lineage>
</organism>
<sequence length="173" mass="19715">MERSMRSVTLKDRQGVEKIVSITKGGNRSKENKTVEVAMDRTYDRGQQDKMDTNNNRLATTGRKSKRGIPFIEQAFRCRAQPRRLISACAGGEHLKQQEPYGAHVFDICQIRTNTISRKAWEMFRPRLDSVVYDIAPRPLRVRRGARGLARARARTHRVPATLPLAVSQLSRA</sequence>
<comment type="caution">
    <text evidence="1">The sequence shown here is derived from an EMBL/GenBank/DDBJ whole genome shotgun (WGS) entry which is preliminary data.</text>
</comment>
<accession>A0A4C2A5Q0</accession>
<dbReference type="EMBL" id="BGZK01002487">
    <property type="protein sequence ID" value="GBP94315.1"/>
    <property type="molecule type" value="Genomic_DNA"/>
</dbReference>
<dbReference type="Proteomes" id="UP000299102">
    <property type="component" value="Unassembled WGS sequence"/>
</dbReference>
<dbReference type="AlphaFoldDB" id="A0A4C2A5Q0"/>
<keyword evidence="2" id="KW-1185">Reference proteome</keyword>
<gene>
    <name evidence="1" type="ORF">EVAR_59250_1</name>
</gene>